<evidence type="ECO:0000313" key="2">
    <source>
        <dbReference type="Proteomes" id="UP000827294"/>
    </source>
</evidence>
<protein>
    <submittedName>
        <fullName evidence="1">Uncharacterized protein</fullName>
    </submittedName>
</protein>
<dbReference type="EMBL" id="MZ334493">
    <property type="protein sequence ID" value="UBF19238.1"/>
    <property type="molecule type" value="Genomic_DNA"/>
</dbReference>
<dbReference type="Proteomes" id="UP000827294">
    <property type="component" value="Segment"/>
</dbReference>
<name>A0AAE9BUX6_9CAUD</name>
<accession>A0AAE9BUX6</accession>
<evidence type="ECO:0000313" key="1">
    <source>
        <dbReference type="EMBL" id="UBF19238.1"/>
    </source>
</evidence>
<reference evidence="1" key="1">
    <citation type="submission" date="2021-05" db="EMBL/GenBank/DDBJ databases">
        <title>Diversity, taxonomy and evolution of archaeal viruses of the class Caudoviricetes.</title>
        <authorList>
            <person name="Liu Y."/>
            <person name="Demina T.A."/>
            <person name="Roux S."/>
            <person name="Aiewsakun P."/>
            <person name="Kazlauskas D."/>
            <person name="Simmonds P."/>
            <person name="Prangishvili D."/>
            <person name="Oksanen H.M."/>
            <person name="Krupovic M."/>
        </authorList>
    </citation>
    <scope>NUCLEOTIDE SEQUENCE</scope>
    <source>
        <strain evidence="1">HRTV-17/5</strain>
    </source>
</reference>
<sequence>MMGNKVPPDTPRFIYPRCVVLYMELTPKQLAFLEHEMEHIKDNPDRDYEDRTIAAELYGKISGEIEWEKQQHLNGNVPPEEIFS</sequence>
<organism evidence="1 2">
    <name type="scientific">Halorubrum phage HRTV-17</name>
    <dbReference type="NCBI Taxonomy" id="2877997"/>
    <lineage>
        <taxon>Viruses</taxon>
        <taxon>Duplodnaviria</taxon>
        <taxon>Heunggongvirae</taxon>
        <taxon>Uroviricota</taxon>
        <taxon>Caudoviricetes</taxon>
        <taxon>Thumleimavirales</taxon>
        <taxon>Hafunaviridae</taxon>
        <taxon>Haloferacalesvirus</taxon>
        <taxon>Haloferacalesvirus hv8</taxon>
    </lineage>
</organism>
<proteinExistence type="predicted"/>
<gene>
    <name evidence="1" type="ORF">HRTV-17_gp39</name>
</gene>